<dbReference type="InterPro" id="IPR015422">
    <property type="entry name" value="PyrdxlP-dep_Trfase_small"/>
</dbReference>
<dbReference type="Proteomes" id="UP000233276">
    <property type="component" value="Chromosome"/>
</dbReference>
<evidence type="ECO:0000256" key="5">
    <source>
        <dbReference type="ARBA" id="ARBA00022898"/>
    </source>
</evidence>
<comment type="similarity">
    <text evidence="2">Belongs to the class-V pyridoxal-phosphate-dependent aminotransferase family. NifS/IscS subfamily.</text>
</comment>
<evidence type="ECO:0000256" key="7">
    <source>
        <dbReference type="ARBA" id="ARBA00023014"/>
    </source>
</evidence>
<dbReference type="PANTHER" id="PTHR11601">
    <property type="entry name" value="CYSTEINE DESULFURYLASE FAMILY MEMBER"/>
    <property type="match status" value="1"/>
</dbReference>
<dbReference type="SUPFAM" id="SSF53383">
    <property type="entry name" value="PLP-dependent transferases"/>
    <property type="match status" value="1"/>
</dbReference>
<evidence type="ECO:0000256" key="1">
    <source>
        <dbReference type="ARBA" id="ARBA00001933"/>
    </source>
</evidence>
<dbReference type="GO" id="GO:0051536">
    <property type="term" value="F:iron-sulfur cluster binding"/>
    <property type="evidence" value="ECO:0007669"/>
    <property type="project" value="UniProtKB-KW"/>
</dbReference>
<keyword evidence="6" id="KW-0408">Iron</keyword>
<evidence type="ECO:0000313" key="11">
    <source>
        <dbReference type="Proteomes" id="UP000233276"/>
    </source>
</evidence>
<dbReference type="PIRSF" id="PIRSF005572">
    <property type="entry name" value="NifS"/>
    <property type="match status" value="1"/>
</dbReference>
<evidence type="ECO:0000256" key="4">
    <source>
        <dbReference type="ARBA" id="ARBA00022723"/>
    </source>
</evidence>
<dbReference type="Pfam" id="PF00266">
    <property type="entry name" value="Aminotran_5"/>
    <property type="match status" value="1"/>
</dbReference>
<dbReference type="Gene3D" id="3.90.1150.10">
    <property type="entry name" value="Aspartate Aminotransferase, domain 1"/>
    <property type="match status" value="1"/>
</dbReference>
<dbReference type="InterPro" id="IPR015424">
    <property type="entry name" value="PyrdxlP-dep_Trfase"/>
</dbReference>
<evidence type="ECO:0000313" key="10">
    <source>
        <dbReference type="EMBL" id="AUG29687.1"/>
    </source>
</evidence>
<comment type="cofactor">
    <cofactor evidence="1">
        <name>pyridoxal 5'-phosphate</name>
        <dbReference type="ChEBI" id="CHEBI:597326"/>
    </cofactor>
</comment>
<keyword evidence="3" id="KW-0808">Transferase</keyword>
<protein>
    <submittedName>
        <fullName evidence="10">Cysteine desulfurase NifS</fullName>
    </submittedName>
</protein>
<evidence type="ECO:0000256" key="6">
    <source>
        <dbReference type="ARBA" id="ARBA00023004"/>
    </source>
</evidence>
<reference evidence="10 11" key="1">
    <citation type="submission" date="2017-12" db="EMBL/GenBank/DDBJ databases">
        <title>Isolation and characterization of estrogens degradatiion strain Microbacterium hominis SJTG1.</title>
        <authorList>
            <person name="Xiong W."/>
            <person name="Yin C."/>
            <person name="Zheng D."/>
            <person name="Liang R."/>
        </authorList>
    </citation>
    <scope>NUCLEOTIDE SEQUENCE [LARGE SCALE GENOMIC DNA]</scope>
    <source>
        <strain evidence="10 11">SJTG1</strain>
    </source>
</reference>
<evidence type="ECO:0000259" key="9">
    <source>
        <dbReference type="Pfam" id="PF00266"/>
    </source>
</evidence>
<dbReference type="RefSeq" id="WP_101306251.1">
    <property type="nucleotide sequence ID" value="NZ_CP025299.1"/>
</dbReference>
<name>A0A2K9DJL1_9MICO</name>
<organism evidence="10 11">
    <name type="scientific">Microbacterium hominis</name>
    <dbReference type="NCBI Taxonomy" id="162426"/>
    <lineage>
        <taxon>Bacteria</taxon>
        <taxon>Bacillati</taxon>
        <taxon>Actinomycetota</taxon>
        <taxon>Actinomycetes</taxon>
        <taxon>Micrococcales</taxon>
        <taxon>Microbacteriaceae</taxon>
        <taxon>Microbacterium</taxon>
    </lineage>
</organism>
<dbReference type="AlphaFoldDB" id="A0A2K9DJL1"/>
<dbReference type="KEGG" id="mhos:CXR34_09655"/>
<evidence type="ECO:0000256" key="2">
    <source>
        <dbReference type="ARBA" id="ARBA00006490"/>
    </source>
</evidence>
<keyword evidence="7" id="KW-0411">Iron-sulfur</keyword>
<evidence type="ECO:0000256" key="8">
    <source>
        <dbReference type="ARBA" id="ARBA00050776"/>
    </source>
</evidence>
<comment type="catalytic activity">
    <reaction evidence="8">
        <text>(sulfur carrier)-H + L-cysteine = (sulfur carrier)-SH + L-alanine</text>
        <dbReference type="Rhea" id="RHEA:43892"/>
        <dbReference type="Rhea" id="RHEA-COMP:14737"/>
        <dbReference type="Rhea" id="RHEA-COMP:14739"/>
        <dbReference type="ChEBI" id="CHEBI:29917"/>
        <dbReference type="ChEBI" id="CHEBI:35235"/>
        <dbReference type="ChEBI" id="CHEBI:57972"/>
        <dbReference type="ChEBI" id="CHEBI:64428"/>
        <dbReference type="EC" id="2.8.1.7"/>
    </reaction>
</comment>
<dbReference type="InterPro" id="IPR016454">
    <property type="entry name" value="Cysteine_dSase"/>
</dbReference>
<keyword evidence="5" id="KW-0663">Pyridoxal phosphate</keyword>
<dbReference type="GO" id="GO:0046872">
    <property type="term" value="F:metal ion binding"/>
    <property type="evidence" value="ECO:0007669"/>
    <property type="project" value="UniProtKB-KW"/>
</dbReference>
<accession>A0A2K9DJL1</accession>
<dbReference type="Gene3D" id="3.40.640.10">
    <property type="entry name" value="Type I PLP-dependent aspartate aminotransferase-like (Major domain)"/>
    <property type="match status" value="1"/>
</dbReference>
<evidence type="ECO:0000256" key="3">
    <source>
        <dbReference type="ARBA" id="ARBA00022679"/>
    </source>
</evidence>
<dbReference type="GO" id="GO:0031071">
    <property type="term" value="F:cysteine desulfurase activity"/>
    <property type="evidence" value="ECO:0007669"/>
    <property type="project" value="UniProtKB-EC"/>
</dbReference>
<dbReference type="EMBL" id="CP025299">
    <property type="protein sequence ID" value="AUG29687.1"/>
    <property type="molecule type" value="Genomic_DNA"/>
</dbReference>
<dbReference type="InterPro" id="IPR000192">
    <property type="entry name" value="Aminotrans_V_dom"/>
</dbReference>
<keyword evidence="4" id="KW-0479">Metal-binding</keyword>
<sequence>MSIYFDHAASAPLRDSARDAWISASALVGNASSVHGAGQAARRLLEGSRERIAAVLDCDPIEVVLTSGGTESVNLALKGLWWARPADTGAIVLPDGEHHATLDAVGWLRSQGAAVRPVGLDDVGRIRQEDFRDALTAPEPAAVATALVANNEVGTVQDAAALAGAAAAAGVALHLDAVGALGHVPVSFSAWRADASGAGGLVALSISGHKVGAPVGTGALVVSRHARLSPLVHGGGQQRGLRSGTPDVAGASALAVALEEAESERVEETARLRRLGDRLVAGIRAAVPEAELLGDANHRIAGNVHVHLPGAAGESMLFLLDQAGISVSTGSACQAGVAEPSHVVLALGRDERVARSVLRLTLGRTSTEADVDALLSALPGAYARATGAGRLRSAGAAVPGRS</sequence>
<dbReference type="InterPro" id="IPR015421">
    <property type="entry name" value="PyrdxlP-dep_Trfase_major"/>
</dbReference>
<gene>
    <name evidence="10" type="ORF">CXR34_09655</name>
</gene>
<proteinExistence type="inferred from homology"/>
<feature type="domain" description="Aminotransferase class V" evidence="9">
    <location>
        <begin position="3"/>
        <end position="374"/>
    </location>
</feature>
<dbReference type="PANTHER" id="PTHR11601:SF34">
    <property type="entry name" value="CYSTEINE DESULFURASE"/>
    <property type="match status" value="1"/>
</dbReference>